<accession>A0A423PPN2</accession>
<dbReference type="AlphaFoldDB" id="A0A423PPN2"/>
<evidence type="ECO:0000313" key="2">
    <source>
        <dbReference type="EMBL" id="ROO27586.1"/>
    </source>
</evidence>
<evidence type="ECO:0000256" key="1">
    <source>
        <dbReference type="SAM" id="MobiDB-lite"/>
    </source>
</evidence>
<gene>
    <name evidence="2" type="ORF">SAJA_09125</name>
</gene>
<dbReference type="Proteomes" id="UP000285310">
    <property type="component" value="Unassembled WGS sequence"/>
</dbReference>
<protein>
    <submittedName>
        <fullName evidence="2">Uncharacterized protein</fullName>
    </submittedName>
</protein>
<keyword evidence="3" id="KW-1185">Reference proteome</keyword>
<reference evidence="2 3" key="1">
    <citation type="submission" date="2013-10" db="EMBL/GenBank/DDBJ databases">
        <title>Salinisphaera japonica YTM-1 Genome Sequencing.</title>
        <authorList>
            <person name="Lai Q."/>
            <person name="Li C."/>
            <person name="Shao Z."/>
        </authorList>
    </citation>
    <scope>NUCLEOTIDE SEQUENCE [LARGE SCALE GENOMIC DNA]</scope>
    <source>
        <strain evidence="2 3">YTM-1</strain>
    </source>
</reference>
<proteinExistence type="predicted"/>
<comment type="caution">
    <text evidence="2">The sequence shown here is derived from an EMBL/GenBank/DDBJ whole genome shotgun (WGS) entry which is preliminary data.</text>
</comment>
<evidence type="ECO:0000313" key="3">
    <source>
        <dbReference type="Proteomes" id="UP000285310"/>
    </source>
</evidence>
<organism evidence="2 3">
    <name type="scientific">Salinisphaera japonica YTM-1</name>
    <dbReference type="NCBI Taxonomy" id="1209778"/>
    <lineage>
        <taxon>Bacteria</taxon>
        <taxon>Pseudomonadati</taxon>
        <taxon>Pseudomonadota</taxon>
        <taxon>Gammaproteobacteria</taxon>
        <taxon>Salinisphaerales</taxon>
        <taxon>Salinisphaeraceae</taxon>
        <taxon>Salinisphaera</taxon>
    </lineage>
</organism>
<dbReference type="InParanoid" id="A0A423PPN2"/>
<name>A0A423PPN2_9GAMM</name>
<sequence>MILECGQSIYHRFFGHGVVRGITRTRDPGYDLDRHHVEFADGTYRDVIGTRAFCSPEEGAHLYPEFEPGDSVHHPKFGYGTVVATNLSPEPGARLEHMIDFDRGMGRRLIVALPGGLRSARGLDRERRLGVSPPATGSASRMSPAERRERFDHRHDTPAYIQAMQGSARFDLYRQWLYRHVARPGSAFFDRLDPADSPAVWRFMERRYLDRYALLLKVCSVPSSAGLWPIDYPGGALRTGRGVKFEDYGIPASVVDALEQWSCFKEDVEFDHAHDGGPRPDFDALDRRGLALAGEVKRYAGADVYVEFRSFREVLWVDGDVVEAPMPEMIARCSSQHDAMS</sequence>
<feature type="region of interest" description="Disordered" evidence="1">
    <location>
        <begin position="124"/>
        <end position="152"/>
    </location>
</feature>
<dbReference type="EMBL" id="AYKG01000025">
    <property type="protein sequence ID" value="ROO27586.1"/>
    <property type="molecule type" value="Genomic_DNA"/>
</dbReference>